<dbReference type="Gene3D" id="3.40.1350.10">
    <property type="match status" value="1"/>
</dbReference>
<name>A0A1G2I9I1_9BACT</name>
<dbReference type="GO" id="GO:0003676">
    <property type="term" value="F:nucleic acid binding"/>
    <property type="evidence" value="ECO:0007669"/>
    <property type="project" value="InterPro"/>
</dbReference>
<dbReference type="SUPFAM" id="SSF52980">
    <property type="entry name" value="Restriction endonuclease-like"/>
    <property type="match status" value="1"/>
</dbReference>
<evidence type="ECO:0000313" key="3">
    <source>
        <dbReference type="EMBL" id="OGZ71496.1"/>
    </source>
</evidence>
<dbReference type="HAMAP" id="MF_00048">
    <property type="entry name" value="UPF0102"/>
    <property type="match status" value="1"/>
</dbReference>
<evidence type="ECO:0000256" key="1">
    <source>
        <dbReference type="ARBA" id="ARBA00006738"/>
    </source>
</evidence>
<protein>
    <recommendedName>
        <fullName evidence="2">UPF0102 protein A2904_01775</fullName>
    </recommendedName>
</protein>
<dbReference type="Pfam" id="PF02021">
    <property type="entry name" value="UPF0102"/>
    <property type="match status" value="1"/>
</dbReference>
<dbReference type="Proteomes" id="UP000176308">
    <property type="component" value="Unassembled WGS sequence"/>
</dbReference>
<reference evidence="3 4" key="1">
    <citation type="journal article" date="2016" name="Nat. Commun.">
        <title>Thousands of microbial genomes shed light on interconnected biogeochemical processes in an aquifer system.</title>
        <authorList>
            <person name="Anantharaman K."/>
            <person name="Brown C.T."/>
            <person name="Hug L.A."/>
            <person name="Sharon I."/>
            <person name="Castelle C.J."/>
            <person name="Probst A.J."/>
            <person name="Thomas B.C."/>
            <person name="Singh A."/>
            <person name="Wilkins M.J."/>
            <person name="Karaoz U."/>
            <person name="Brodie E.L."/>
            <person name="Williams K.H."/>
            <person name="Hubbard S.S."/>
            <person name="Banfield J.F."/>
        </authorList>
    </citation>
    <scope>NUCLEOTIDE SEQUENCE [LARGE SCALE GENOMIC DNA]</scope>
</reference>
<dbReference type="InterPro" id="IPR011335">
    <property type="entry name" value="Restrct_endonuc-II-like"/>
</dbReference>
<dbReference type="EMBL" id="MHOX01000004">
    <property type="protein sequence ID" value="OGZ71496.1"/>
    <property type="molecule type" value="Genomic_DNA"/>
</dbReference>
<proteinExistence type="inferred from homology"/>
<dbReference type="InterPro" id="IPR011856">
    <property type="entry name" value="tRNA_endonuc-like_dom_sf"/>
</dbReference>
<comment type="caution">
    <text evidence="3">The sequence shown here is derived from an EMBL/GenBank/DDBJ whole genome shotgun (WGS) entry which is preliminary data.</text>
</comment>
<organism evidence="3 4">
    <name type="scientific">Candidatus Staskawiczbacteria bacterium RIFCSPLOWO2_01_FULL_33_9</name>
    <dbReference type="NCBI Taxonomy" id="1802211"/>
    <lineage>
        <taxon>Bacteria</taxon>
        <taxon>Candidatus Staskawicziibacteriota</taxon>
    </lineage>
</organism>
<dbReference type="PANTHER" id="PTHR34039:SF1">
    <property type="entry name" value="UPF0102 PROTEIN YRAN"/>
    <property type="match status" value="1"/>
</dbReference>
<dbReference type="PANTHER" id="PTHR34039">
    <property type="entry name" value="UPF0102 PROTEIN YRAN"/>
    <property type="match status" value="1"/>
</dbReference>
<dbReference type="InterPro" id="IPR003509">
    <property type="entry name" value="UPF0102_YraN-like"/>
</dbReference>
<accession>A0A1G2I9I1</accession>
<sequence length="119" mass="13676">MSQHNEVGKIGEEIAKKFLVKQGYEIIEQNYKTKYAEIDLVAQNNKCLIFVEVRTKVGEIFGTPEETINKSKMRKIWGNAMAYVAMKKWNGLSRVDAICIVLKPDLSIERLNHYENILG</sequence>
<evidence type="ECO:0000313" key="4">
    <source>
        <dbReference type="Proteomes" id="UP000176308"/>
    </source>
</evidence>
<gene>
    <name evidence="3" type="ORF">A2904_01775</name>
</gene>
<dbReference type="AlphaFoldDB" id="A0A1G2I9I1"/>
<evidence type="ECO:0000256" key="2">
    <source>
        <dbReference type="HAMAP-Rule" id="MF_00048"/>
    </source>
</evidence>
<comment type="similarity">
    <text evidence="1 2">Belongs to the UPF0102 family.</text>
</comment>
<dbReference type="CDD" id="cd20736">
    <property type="entry name" value="PoNe_Nuclease"/>
    <property type="match status" value="1"/>
</dbReference>